<feature type="domain" description="4'-phosphopantetheinyl transferase" evidence="3">
    <location>
        <begin position="124"/>
        <end position="215"/>
    </location>
</feature>
<evidence type="ECO:0000256" key="1">
    <source>
        <dbReference type="ARBA" id="ARBA00013172"/>
    </source>
</evidence>
<dbReference type="OrthoDB" id="26719at2759"/>
<evidence type="ECO:0000313" key="5">
    <source>
        <dbReference type="Proteomes" id="UP000419144"/>
    </source>
</evidence>
<keyword evidence="5" id="KW-1185">Reference proteome</keyword>
<evidence type="ECO:0000259" key="3">
    <source>
        <dbReference type="Pfam" id="PF01648"/>
    </source>
</evidence>
<protein>
    <recommendedName>
        <fullName evidence="1">holo-[acyl-carrier-protein] synthase</fullName>
        <ecNumber evidence="1">2.7.8.7</ecNumber>
    </recommendedName>
</protein>
<comment type="caution">
    <text evidence="4">The sequence shown here is derived from an EMBL/GenBank/DDBJ whole genome shotgun (WGS) entry which is preliminary data.</text>
</comment>
<evidence type="ECO:0000256" key="2">
    <source>
        <dbReference type="ARBA" id="ARBA00022679"/>
    </source>
</evidence>
<dbReference type="EMBL" id="BLBS01000025">
    <property type="protein sequence ID" value="GET88142.1"/>
    <property type="molecule type" value="Genomic_DNA"/>
</dbReference>
<dbReference type="GO" id="GO:0008897">
    <property type="term" value="F:holo-[acyl-carrier-protein] synthase activity"/>
    <property type="evidence" value="ECO:0007669"/>
    <property type="project" value="UniProtKB-EC"/>
</dbReference>
<dbReference type="GO" id="GO:0019878">
    <property type="term" value="P:lysine biosynthetic process via aminoadipic acid"/>
    <property type="evidence" value="ECO:0007669"/>
    <property type="project" value="TreeGrafter"/>
</dbReference>
<accession>A0A640KFC3</accession>
<dbReference type="EC" id="2.7.8.7" evidence="1"/>
<dbReference type="PANTHER" id="PTHR12215">
    <property type="entry name" value="PHOSPHOPANTETHEINE TRANSFERASE"/>
    <property type="match status" value="1"/>
</dbReference>
<organism evidence="4 5">
    <name type="scientific">Leishmania tarentolae</name>
    <name type="common">Sauroleishmania tarentolae</name>
    <dbReference type="NCBI Taxonomy" id="5689"/>
    <lineage>
        <taxon>Eukaryota</taxon>
        <taxon>Discoba</taxon>
        <taxon>Euglenozoa</taxon>
        <taxon>Kinetoplastea</taxon>
        <taxon>Metakinetoplastina</taxon>
        <taxon>Trypanosomatida</taxon>
        <taxon>Trypanosomatidae</taxon>
        <taxon>Leishmaniinae</taxon>
        <taxon>Leishmania</taxon>
        <taxon>lizard Leishmania</taxon>
    </lineage>
</organism>
<proteinExistence type="predicted"/>
<dbReference type="Pfam" id="PF01648">
    <property type="entry name" value="ACPS"/>
    <property type="match status" value="1"/>
</dbReference>
<dbReference type="SUPFAM" id="SSF56214">
    <property type="entry name" value="4'-phosphopantetheinyl transferase"/>
    <property type="match status" value="1"/>
</dbReference>
<dbReference type="GO" id="GO:0000287">
    <property type="term" value="F:magnesium ion binding"/>
    <property type="evidence" value="ECO:0007669"/>
    <property type="project" value="InterPro"/>
</dbReference>
<dbReference type="GO" id="GO:0005829">
    <property type="term" value="C:cytosol"/>
    <property type="evidence" value="ECO:0007669"/>
    <property type="project" value="TreeGrafter"/>
</dbReference>
<dbReference type="Gene3D" id="3.90.470.20">
    <property type="entry name" value="4'-phosphopantetheinyl transferase domain"/>
    <property type="match status" value="2"/>
</dbReference>
<gene>
    <name evidence="4" type="ORF">LtaPh_2008100</name>
</gene>
<dbReference type="AlphaFoldDB" id="A0A640KFC3"/>
<dbReference type="InterPro" id="IPR037143">
    <property type="entry name" value="4-PPantetheinyl_Trfase_dom_sf"/>
</dbReference>
<name>A0A640KFC3_LEITA</name>
<sequence length="277" mass="30260">MAKLLIANAGAWQPSPEQFISAVEQLHKEDSVRREMESARVSATREGSTHPSAENKARLLARHLLLCELTDSGNTQAEHQLCKRKVHLPISTYGKPLTASYRDGNYSVTHVAEWVCCAHSKAAPLGIDVTAVHSQDSVPFSLCLTKEELVQAEAVPHNQWPSLFALFWTLKEAVLKALGLGLSTKLQMCDICLDSVKLENLSVLSNVEPASVYTAPKSSLMISLQGNAKEAWACSSFMLPGHPPHILSVVLREKAMDGVVEVVFVSPQTALRNSIIE</sequence>
<dbReference type="VEuPathDB" id="TriTrypDB:LtaPh_2008100"/>
<keyword evidence="2" id="KW-0808">Transferase</keyword>
<dbReference type="InterPro" id="IPR050559">
    <property type="entry name" value="P-Pant_transferase_sf"/>
</dbReference>
<dbReference type="PANTHER" id="PTHR12215:SF10">
    <property type="entry name" value="L-AMINOADIPATE-SEMIALDEHYDE DEHYDROGENASE-PHOSPHOPANTETHEINYL TRANSFERASE"/>
    <property type="match status" value="1"/>
</dbReference>
<dbReference type="Proteomes" id="UP000419144">
    <property type="component" value="Unassembled WGS sequence"/>
</dbReference>
<reference evidence="4" key="1">
    <citation type="submission" date="2019-11" db="EMBL/GenBank/DDBJ databases">
        <title>Leishmania tarentolae CDS.</title>
        <authorList>
            <person name="Goto Y."/>
            <person name="Yamagishi J."/>
        </authorList>
    </citation>
    <scope>NUCLEOTIDE SEQUENCE [LARGE SCALE GENOMIC DNA]</scope>
    <source>
        <strain evidence="4">Parrot Tar II</strain>
    </source>
</reference>
<evidence type="ECO:0000313" key="4">
    <source>
        <dbReference type="EMBL" id="GET88142.1"/>
    </source>
</evidence>
<dbReference type="InterPro" id="IPR008278">
    <property type="entry name" value="4-PPantetheinyl_Trfase_dom"/>
</dbReference>